<dbReference type="EMBL" id="BHVZ01000014">
    <property type="protein sequence ID" value="GCB30575.1"/>
    <property type="molecule type" value="Genomic_DNA"/>
</dbReference>
<evidence type="ECO:0000313" key="2">
    <source>
        <dbReference type="EMBL" id="GCB30575.1"/>
    </source>
</evidence>
<comment type="caution">
    <text evidence="2">The sequence shown here is derived from an EMBL/GenBank/DDBJ whole genome shotgun (WGS) entry which is preliminary data.</text>
</comment>
<dbReference type="AlphaFoldDB" id="A0A401LGE1"/>
<name>A0A401LGE1_9FIRM</name>
<keyword evidence="1" id="KW-0472">Membrane</keyword>
<protein>
    <submittedName>
        <fullName evidence="2">Uncharacterized protein</fullName>
    </submittedName>
</protein>
<feature type="transmembrane region" description="Helical" evidence="1">
    <location>
        <begin position="38"/>
        <end position="55"/>
    </location>
</feature>
<proteinExistence type="predicted"/>
<dbReference type="RefSeq" id="WP_016406978.1">
    <property type="nucleotide sequence ID" value="NZ_DAVZTY010000017.1"/>
</dbReference>
<evidence type="ECO:0000313" key="3">
    <source>
        <dbReference type="Proteomes" id="UP000287361"/>
    </source>
</evidence>
<accession>A0A401LGE1</accession>
<evidence type="ECO:0000256" key="1">
    <source>
        <dbReference type="SAM" id="Phobius"/>
    </source>
</evidence>
<feature type="transmembrane region" description="Helical" evidence="1">
    <location>
        <begin position="12"/>
        <end position="32"/>
    </location>
</feature>
<dbReference type="Proteomes" id="UP000287361">
    <property type="component" value="Unassembled WGS sequence"/>
</dbReference>
<keyword evidence="3" id="KW-1185">Reference proteome</keyword>
<dbReference type="GeneID" id="86195246"/>
<organism evidence="2 3">
    <name type="scientific">Anaerotignum faecicola</name>
    <dbReference type="NCBI Taxonomy" id="2358141"/>
    <lineage>
        <taxon>Bacteria</taxon>
        <taxon>Bacillati</taxon>
        <taxon>Bacillota</taxon>
        <taxon>Clostridia</taxon>
        <taxon>Lachnospirales</taxon>
        <taxon>Anaerotignaceae</taxon>
        <taxon>Anaerotignum</taxon>
    </lineage>
</organism>
<keyword evidence="1" id="KW-1133">Transmembrane helix</keyword>
<reference evidence="2 3" key="1">
    <citation type="submission" date="2018-10" db="EMBL/GenBank/DDBJ databases">
        <title>Draft Genome Sequence of Anaerotignum sp. KCTC 15736.</title>
        <authorList>
            <person name="Choi S.H."/>
            <person name="Kim J.S."/>
            <person name="Kang S.W."/>
            <person name="Lee J.S."/>
            <person name="Park S.H."/>
        </authorList>
    </citation>
    <scope>NUCLEOTIDE SEQUENCE [LARGE SCALE GENOMIC DNA]</scope>
    <source>
        <strain evidence="2 3">KCTC 15736</strain>
    </source>
</reference>
<dbReference type="OrthoDB" id="2067155at2"/>
<keyword evidence="1" id="KW-0812">Transmembrane</keyword>
<gene>
    <name evidence="2" type="ORF">KGMB03357_22360</name>
</gene>
<sequence length="60" mass="6993">MDYKMLFIRAIKSGCLCSVLYHGFMLITGMAISLRQVVTFTVVFILLYFLWLVLVSKKNR</sequence>